<feature type="domain" description="Cyclin N-terminal" evidence="1">
    <location>
        <begin position="76"/>
        <end position="162"/>
    </location>
</feature>
<dbReference type="GO" id="GO:0016538">
    <property type="term" value="F:cyclin-dependent protein serine/threonine kinase regulator activity"/>
    <property type="evidence" value="ECO:0007669"/>
    <property type="project" value="TreeGrafter"/>
</dbReference>
<protein>
    <submittedName>
        <fullName evidence="2">Cyclin N-terminal domain-containing protein</fullName>
    </submittedName>
</protein>
<dbReference type="Proteomes" id="UP001362999">
    <property type="component" value="Unassembled WGS sequence"/>
</dbReference>
<dbReference type="Pfam" id="PF00134">
    <property type="entry name" value="Cyclin_N"/>
    <property type="match status" value="1"/>
</dbReference>
<dbReference type="EMBL" id="JAWWNJ010000090">
    <property type="protein sequence ID" value="KAK6997494.1"/>
    <property type="molecule type" value="Genomic_DNA"/>
</dbReference>
<proteinExistence type="predicted"/>
<evidence type="ECO:0000313" key="2">
    <source>
        <dbReference type="EMBL" id="KAK6997494.1"/>
    </source>
</evidence>
<gene>
    <name evidence="2" type="ORF">R3P38DRAFT_3328156</name>
</gene>
<comment type="caution">
    <text evidence="2">The sequence shown here is derived from an EMBL/GenBank/DDBJ whole genome shotgun (WGS) entry which is preliminary data.</text>
</comment>
<dbReference type="AlphaFoldDB" id="A0AAW0A221"/>
<dbReference type="CDD" id="cd20557">
    <property type="entry name" value="CYCLIN_ScPCL1-like"/>
    <property type="match status" value="1"/>
</dbReference>
<dbReference type="SUPFAM" id="SSF47954">
    <property type="entry name" value="Cyclin-like"/>
    <property type="match status" value="1"/>
</dbReference>
<evidence type="ECO:0000313" key="3">
    <source>
        <dbReference type="Proteomes" id="UP001362999"/>
    </source>
</evidence>
<dbReference type="GO" id="GO:0005634">
    <property type="term" value="C:nucleus"/>
    <property type="evidence" value="ECO:0007669"/>
    <property type="project" value="TreeGrafter"/>
</dbReference>
<reference evidence="2 3" key="1">
    <citation type="journal article" date="2024" name="J Genomics">
        <title>Draft genome sequencing and assembly of Favolaschia claudopus CIRM-BRFM 2984 isolated from oak limbs.</title>
        <authorList>
            <person name="Navarro D."/>
            <person name="Drula E."/>
            <person name="Chaduli D."/>
            <person name="Cazenave R."/>
            <person name="Ahrendt S."/>
            <person name="Wang J."/>
            <person name="Lipzen A."/>
            <person name="Daum C."/>
            <person name="Barry K."/>
            <person name="Grigoriev I.V."/>
            <person name="Favel A."/>
            <person name="Rosso M.N."/>
            <person name="Martin F."/>
        </authorList>
    </citation>
    <scope>NUCLEOTIDE SEQUENCE [LARGE SCALE GENOMIC DNA]</scope>
    <source>
        <strain evidence="2 3">CIRM-BRFM 2984</strain>
    </source>
</reference>
<dbReference type="GO" id="GO:0019901">
    <property type="term" value="F:protein kinase binding"/>
    <property type="evidence" value="ECO:0007669"/>
    <property type="project" value="InterPro"/>
</dbReference>
<organism evidence="2 3">
    <name type="scientific">Favolaschia claudopus</name>
    <dbReference type="NCBI Taxonomy" id="2862362"/>
    <lineage>
        <taxon>Eukaryota</taxon>
        <taxon>Fungi</taxon>
        <taxon>Dikarya</taxon>
        <taxon>Basidiomycota</taxon>
        <taxon>Agaricomycotina</taxon>
        <taxon>Agaricomycetes</taxon>
        <taxon>Agaricomycetidae</taxon>
        <taxon>Agaricales</taxon>
        <taxon>Marasmiineae</taxon>
        <taxon>Mycenaceae</taxon>
        <taxon>Favolaschia</taxon>
    </lineage>
</organism>
<dbReference type="GO" id="GO:0000307">
    <property type="term" value="C:cyclin-dependent protein kinase holoenzyme complex"/>
    <property type="evidence" value="ECO:0007669"/>
    <property type="project" value="TreeGrafter"/>
</dbReference>
<dbReference type="InterPro" id="IPR013922">
    <property type="entry name" value="Cyclin_PHO80-like"/>
</dbReference>
<sequence>MQYWRASIRGGPVNPASLVHSSVHSDSLLQLLKVPICHPFVEFVCASVVITAAHGGHGLRTLPIHTPKFTNFVHSTLRRGGVTTSILLVALVYIYRARCYGPILWEEWVCERIFMGALIVASKYTQESSLKNVHWAQITNTFGTKDIGRIEREFLDVLHWDLHVSESDLLRFQDGLIVAATVWRRSPGCTIPMNSNIAPSKPV</sequence>
<dbReference type="Gene3D" id="1.10.472.10">
    <property type="entry name" value="Cyclin-like"/>
    <property type="match status" value="1"/>
</dbReference>
<dbReference type="InterPro" id="IPR006671">
    <property type="entry name" value="Cyclin_N"/>
</dbReference>
<dbReference type="InterPro" id="IPR036915">
    <property type="entry name" value="Cyclin-like_sf"/>
</dbReference>
<dbReference type="PANTHER" id="PTHR15615:SF10">
    <property type="entry name" value="PHO85 CYCLIN-2-RELATED"/>
    <property type="match status" value="1"/>
</dbReference>
<keyword evidence="3" id="KW-1185">Reference proteome</keyword>
<name>A0AAW0A221_9AGAR</name>
<dbReference type="PANTHER" id="PTHR15615">
    <property type="match status" value="1"/>
</dbReference>
<accession>A0AAW0A221</accession>
<evidence type="ECO:0000259" key="1">
    <source>
        <dbReference type="Pfam" id="PF00134"/>
    </source>
</evidence>